<feature type="domain" description="Alpha/beta hydrolase fold-3" evidence="2">
    <location>
        <begin position="76"/>
        <end position="283"/>
    </location>
</feature>
<dbReference type="EMBL" id="JAVREL010000001">
    <property type="protein sequence ID" value="MDT0341499.1"/>
    <property type="molecule type" value="Genomic_DNA"/>
</dbReference>
<dbReference type="Pfam" id="PF07859">
    <property type="entry name" value="Abhydrolase_3"/>
    <property type="match status" value="1"/>
</dbReference>
<accession>A0ABU2MLH6</accession>
<proteinExistence type="predicted"/>
<comment type="caution">
    <text evidence="3">The sequence shown here is derived from an EMBL/GenBank/DDBJ whole genome shotgun (WGS) entry which is preliminary data.</text>
</comment>
<evidence type="ECO:0000313" key="4">
    <source>
        <dbReference type="Proteomes" id="UP001183246"/>
    </source>
</evidence>
<protein>
    <submittedName>
        <fullName evidence="3">Alpha/beta hydrolase</fullName>
    </submittedName>
</protein>
<gene>
    <name evidence="3" type="ORF">RM590_02385</name>
</gene>
<organism evidence="3 4">
    <name type="scientific">Streptomyces litchfieldiae</name>
    <dbReference type="NCBI Taxonomy" id="3075543"/>
    <lineage>
        <taxon>Bacteria</taxon>
        <taxon>Bacillati</taxon>
        <taxon>Actinomycetota</taxon>
        <taxon>Actinomycetes</taxon>
        <taxon>Kitasatosporales</taxon>
        <taxon>Streptomycetaceae</taxon>
        <taxon>Streptomyces</taxon>
    </lineage>
</organism>
<dbReference type="InterPro" id="IPR029058">
    <property type="entry name" value="AB_hydrolase_fold"/>
</dbReference>
<keyword evidence="4" id="KW-1185">Reference proteome</keyword>
<dbReference type="PANTHER" id="PTHR48081">
    <property type="entry name" value="AB HYDROLASE SUPERFAMILY PROTEIN C4A8.06C"/>
    <property type="match status" value="1"/>
</dbReference>
<evidence type="ECO:0000313" key="3">
    <source>
        <dbReference type="EMBL" id="MDT0341499.1"/>
    </source>
</evidence>
<evidence type="ECO:0000259" key="2">
    <source>
        <dbReference type="Pfam" id="PF07859"/>
    </source>
</evidence>
<name>A0ABU2MLH6_9ACTN</name>
<dbReference type="SUPFAM" id="SSF53474">
    <property type="entry name" value="alpha/beta-Hydrolases"/>
    <property type="match status" value="1"/>
</dbReference>
<sequence>MTYAFDPELAAALAMTPEVDITDLAAARAAQAAELAAATAATDISGVDIAEVKAYGVPLRLYRPAAATGPLPVVYSVHGGGFVLGSPDVDHDFNLLLCRELSALVVSPDYRLAPEHPFPAGLEDCYAGLRWLAEGDAELDLDPGRVAVLGDSAGACLATGLTMLARERGGPAIHFQFLASPSLDDRLTTPSARRFTDTPVWNRRNATLSWAAYLGPHTAGTDSVPALAAPARATAADLAGLPPAYVAVMEFDPLRDEGIDYARTLLAAGVSTELHLFPGTFHGAGMVRHAHVVRRATAETVTVLRRVLAR</sequence>
<reference evidence="4" key="1">
    <citation type="submission" date="2023-07" db="EMBL/GenBank/DDBJ databases">
        <title>30 novel species of actinomycetes from the DSMZ collection.</title>
        <authorList>
            <person name="Nouioui I."/>
        </authorList>
    </citation>
    <scope>NUCLEOTIDE SEQUENCE [LARGE SCALE GENOMIC DNA]</scope>
    <source>
        <strain evidence="4">DSM 44938</strain>
    </source>
</reference>
<dbReference type="RefSeq" id="WP_311702628.1">
    <property type="nucleotide sequence ID" value="NZ_JAVREL010000001.1"/>
</dbReference>
<keyword evidence="1 3" id="KW-0378">Hydrolase</keyword>
<evidence type="ECO:0000256" key="1">
    <source>
        <dbReference type="ARBA" id="ARBA00022801"/>
    </source>
</evidence>
<dbReference type="GO" id="GO:0016787">
    <property type="term" value="F:hydrolase activity"/>
    <property type="evidence" value="ECO:0007669"/>
    <property type="project" value="UniProtKB-KW"/>
</dbReference>
<dbReference type="PANTHER" id="PTHR48081:SF8">
    <property type="entry name" value="ALPHA_BETA HYDROLASE FOLD-3 DOMAIN-CONTAINING PROTEIN-RELATED"/>
    <property type="match status" value="1"/>
</dbReference>
<dbReference type="Proteomes" id="UP001183246">
    <property type="component" value="Unassembled WGS sequence"/>
</dbReference>
<dbReference type="Gene3D" id="3.40.50.1820">
    <property type="entry name" value="alpha/beta hydrolase"/>
    <property type="match status" value="1"/>
</dbReference>
<dbReference type="InterPro" id="IPR013094">
    <property type="entry name" value="AB_hydrolase_3"/>
</dbReference>
<dbReference type="InterPro" id="IPR050300">
    <property type="entry name" value="GDXG_lipolytic_enzyme"/>
</dbReference>